<organism evidence="5 6">
    <name type="scientific">Chara braunii</name>
    <name type="common">Braun's stonewort</name>
    <dbReference type="NCBI Taxonomy" id="69332"/>
    <lineage>
        <taxon>Eukaryota</taxon>
        <taxon>Viridiplantae</taxon>
        <taxon>Streptophyta</taxon>
        <taxon>Charophyceae</taxon>
        <taxon>Charales</taxon>
        <taxon>Characeae</taxon>
        <taxon>Chara</taxon>
    </lineage>
</organism>
<dbReference type="OrthoDB" id="342131at2759"/>
<dbReference type="InterPro" id="IPR015943">
    <property type="entry name" value="WD40/YVTN_repeat-like_dom_sf"/>
</dbReference>
<dbReference type="InterPro" id="IPR050844">
    <property type="entry name" value="Coatomer_complex_subunit"/>
</dbReference>
<keyword evidence="6" id="KW-1185">Reference proteome</keyword>
<dbReference type="GO" id="GO:0006890">
    <property type="term" value="P:retrograde vesicle-mediated transport, Golgi to endoplasmic reticulum"/>
    <property type="evidence" value="ECO:0007669"/>
    <property type="project" value="TreeGrafter"/>
</dbReference>
<dbReference type="GO" id="GO:0030126">
    <property type="term" value="C:COPI vesicle coat"/>
    <property type="evidence" value="ECO:0007669"/>
    <property type="project" value="TreeGrafter"/>
</dbReference>
<evidence type="ECO:0000256" key="1">
    <source>
        <dbReference type="ARBA" id="ARBA00022574"/>
    </source>
</evidence>
<dbReference type="PANTHER" id="PTHR19876">
    <property type="entry name" value="COATOMER"/>
    <property type="match status" value="1"/>
</dbReference>
<reference evidence="5 6" key="1">
    <citation type="journal article" date="2018" name="Cell">
        <title>The Chara Genome: Secondary Complexity and Implications for Plant Terrestrialization.</title>
        <authorList>
            <person name="Nishiyama T."/>
            <person name="Sakayama H."/>
            <person name="Vries J.D."/>
            <person name="Buschmann H."/>
            <person name="Saint-Marcoux D."/>
            <person name="Ullrich K.K."/>
            <person name="Haas F.B."/>
            <person name="Vanderstraeten L."/>
            <person name="Becker D."/>
            <person name="Lang D."/>
            <person name="Vosolsobe S."/>
            <person name="Rombauts S."/>
            <person name="Wilhelmsson P.K.I."/>
            <person name="Janitza P."/>
            <person name="Kern R."/>
            <person name="Heyl A."/>
            <person name="Rumpler F."/>
            <person name="Villalobos L.I.A.C."/>
            <person name="Clay J.M."/>
            <person name="Skokan R."/>
            <person name="Toyoda A."/>
            <person name="Suzuki Y."/>
            <person name="Kagoshima H."/>
            <person name="Schijlen E."/>
            <person name="Tajeshwar N."/>
            <person name="Catarino B."/>
            <person name="Hetherington A.J."/>
            <person name="Saltykova A."/>
            <person name="Bonnot C."/>
            <person name="Breuninger H."/>
            <person name="Symeonidi A."/>
            <person name="Radhakrishnan G.V."/>
            <person name="Van Nieuwerburgh F."/>
            <person name="Deforce D."/>
            <person name="Chang C."/>
            <person name="Karol K.G."/>
            <person name="Hedrich R."/>
            <person name="Ulvskov P."/>
            <person name="Glockner G."/>
            <person name="Delwiche C.F."/>
            <person name="Petrasek J."/>
            <person name="Van de Peer Y."/>
            <person name="Friml J."/>
            <person name="Beilby M."/>
            <person name="Dolan L."/>
            <person name="Kohara Y."/>
            <person name="Sugano S."/>
            <person name="Fujiyama A."/>
            <person name="Delaux P.-M."/>
            <person name="Quint M."/>
            <person name="TheiBen G."/>
            <person name="Hagemann M."/>
            <person name="Harholt J."/>
            <person name="Dunand C."/>
            <person name="Zachgo S."/>
            <person name="Langdale J."/>
            <person name="Maumus F."/>
            <person name="Straeten D.V.D."/>
            <person name="Gould S.B."/>
            <person name="Rensing S.A."/>
        </authorList>
    </citation>
    <scope>NUCLEOTIDE SEQUENCE [LARGE SCALE GENOMIC DNA]</scope>
    <source>
        <strain evidence="5 6">S276</strain>
    </source>
</reference>
<dbReference type="Pfam" id="PF00400">
    <property type="entry name" value="WD40"/>
    <property type="match status" value="2"/>
</dbReference>
<protein>
    <submittedName>
        <fullName evidence="5">Uncharacterized protein</fullName>
    </submittedName>
</protein>
<dbReference type="SMART" id="SM00320">
    <property type="entry name" value="WD40"/>
    <property type="match status" value="3"/>
</dbReference>
<feature type="compositionally biased region" description="Basic and acidic residues" evidence="4">
    <location>
        <begin position="563"/>
        <end position="580"/>
    </location>
</feature>
<accession>A0A388KJY1</accession>
<dbReference type="PROSITE" id="PS50082">
    <property type="entry name" value="WD_REPEATS_2"/>
    <property type="match status" value="3"/>
</dbReference>
<name>A0A388KJY1_CHABU</name>
<dbReference type="InterPro" id="IPR036322">
    <property type="entry name" value="WD40_repeat_dom_sf"/>
</dbReference>
<evidence type="ECO:0000256" key="4">
    <source>
        <dbReference type="SAM" id="MobiDB-lite"/>
    </source>
</evidence>
<keyword evidence="1 3" id="KW-0853">WD repeat</keyword>
<sequence length="591" mass="67790">MDWMESCDDEASQAVSLLPQWRKAGLGMIGGMRQDASFIDLHRNKPWLLFVKGQSSLQVWDHEDGIQIANWNVKKYGGLECARFFPKIDWILVLCAQSWVVYQYEVERSNFSKTFLYRGDSSLLVDIAIHPFLPYLLMCAYHQHDNVHRWTWEFTPPKTLSLYRQTLDGHNSAARMAAFHPLKSHVFASLSVTGEIKVWKLGKAEPTQTIEGHWRIQNFQFCNDVHKSHLITGGLDGYLRIWDYTTGACVADLTDNAGTVGVRSACFHPRFPYIFSAGSDGTIRVWNELNYTPLLSYSSGLENLWSMASSKRCDKLVLGGDGTLLVLEVTSLDNMRAEYERKLGRKTADYKRAMDMWRPVSDDAVRDREAKKHLEERLEKEVNAREEIAKSLREISVAEAASRAALKMSSEMYERRVGELEGALEAEINARKISDRSRAELEQNVRGKDERIHQLEEERGEMEKKLEISNERIAELEREGRLKEERIHQLEAERTELVEALSALERKNGELEDRLDKEVDPQRISEESRTELEEEGRAKTEEIHQLEAEAVVLAKSLETATQKPEEVVESRLEKDTDIEKTMASSPEQACH</sequence>
<dbReference type="GO" id="GO:0006891">
    <property type="term" value="P:intra-Golgi vesicle-mediated transport"/>
    <property type="evidence" value="ECO:0007669"/>
    <property type="project" value="TreeGrafter"/>
</dbReference>
<evidence type="ECO:0000313" key="5">
    <source>
        <dbReference type="EMBL" id="GBG70361.1"/>
    </source>
</evidence>
<dbReference type="STRING" id="69332.A0A388KJY1"/>
<dbReference type="Gramene" id="GBG70361">
    <property type="protein sequence ID" value="GBG70361"/>
    <property type="gene ID" value="CBR_g6489"/>
</dbReference>
<dbReference type="PANTHER" id="PTHR19876:SF2">
    <property type="entry name" value="COATOMER SUBUNIT BETA"/>
    <property type="match status" value="1"/>
</dbReference>
<dbReference type="InterPro" id="IPR001680">
    <property type="entry name" value="WD40_rpt"/>
</dbReference>
<feature type="repeat" description="WD" evidence="3">
    <location>
        <begin position="167"/>
        <end position="209"/>
    </location>
</feature>
<feature type="compositionally biased region" description="Polar residues" evidence="4">
    <location>
        <begin position="582"/>
        <end position="591"/>
    </location>
</feature>
<feature type="repeat" description="WD" evidence="3">
    <location>
        <begin position="262"/>
        <end position="287"/>
    </location>
</feature>
<dbReference type="GO" id="GO:0006886">
    <property type="term" value="P:intracellular protein transport"/>
    <property type="evidence" value="ECO:0007669"/>
    <property type="project" value="TreeGrafter"/>
</dbReference>
<dbReference type="Proteomes" id="UP000265515">
    <property type="component" value="Unassembled WGS sequence"/>
</dbReference>
<evidence type="ECO:0000256" key="3">
    <source>
        <dbReference type="PROSITE-ProRule" id="PRU00221"/>
    </source>
</evidence>
<evidence type="ECO:0000256" key="2">
    <source>
        <dbReference type="ARBA" id="ARBA00022737"/>
    </source>
</evidence>
<feature type="region of interest" description="Disordered" evidence="4">
    <location>
        <begin position="557"/>
        <end position="591"/>
    </location>
</feature>
<dbReference type="SUPFAM" id="SSF50978">
    <property type="entry name" value="WD40 repeat-like"/>
    <property type="match status" value="1"/>
</dbReference>
<dbReference type="EMBL" id="BFEA01000129">
    <property type="protein sequence ID" value="GBG70361.1"/>
    <property type="molecule type" value="Genomic_DNA"/>
</dbReference>
<proteinExistence type="predicted"/>
<feature type="region of interest" description="Disordered" evidence="4">
    <location>
        <begin position="512"/>
        <end position="543"/>
    </location>
</feature>
<evidence type="ECO:0000313" key="6">
    <source>
        <dbReference type="Proteomes" id="UP000265515"/>
    </source>
</evidence>
<comment type="caution">
    <text evidence="5">The sequence shown here is derived from an EMBL/GenBank/DDBJ whole genome shotgun (WGS) entry which is preliminary data.</text>
</comment>
<dbReference type="GO" id="GO:0006888">
    <property type="term" value="P:endoplasmic reticulum to Golgi vesicle-mediated transport"/>
    <property type="evidence" value="ECO:0007669"/>
    <property type="project" value="TreeGrafter"/>
</dbReference>
<gene>
    <name evidence="5" type="ORF">CBR_g6489</name>
</gene>
<dbReference type="AlphaFoldDB" id="A0A388KJY1"/>
<keyword evidence="2" id="KW-0677">Repeat</keyword>
<dbReference type="Gene3D" id="2.130.10.10">
    <property type="entry name" value="YVTN repeat-like/Quinoprotein amine dehydrogenase"/>
    <property type="match status" value="1"/>
</dbReference>
<feature type="repeat" description="WD" evidence="3">
    <location>
        <begin position="230"/>
        <end position="252"/>
    </location>
</feature>